<keyword evidence="1" id="KW-0963">Cytoplasm</keyword>
<gene>
    <name evidence="9" type="ORF">TeGR_g928</name>
</gene>
<keyword evidence="10" id="KW-1185">Reference proteome</keyword>
<sequence length="455" mass="50120">MPPHRPAPEHGAEMWPRQFSTLSSQQQVQTALSICRQSPSLQARPFAHEQCNVEQLLERVMKKPADGGDEEEEETEFCWALSFSAPFVARLAYAGFLPMAGQIFADLICLFPKFHRKRCVVDDLSKISVPKSARKKAKRFLFSVDSAFDAVVAKIRKQHGSHCWFYAPLTDAYREIHSANASGGVERVRMHSCEVHDRETGALVAGEVGYASGGVYTSLSGFHEPGTDSAGTVQLYCLGAILSKLNFRMWDLGMGMEYKFGLGAREMSREGFLSVLREARGNESCQMLGAVHSIHEAKIIHGDLKPANFLFVKGALKLIDFGIAKSIESDDTTNIYRESQVGTLNYMSPEAILDSGSGQGAPKMRLGRASDVWSLGCILYQMVSGSTPFAKLHMVQKLQAIVNPDHKIEYPEGIDDAAVDAIALCLLRKPQDRPPIVGGGEGLLSDHWFLHADKT</sequence>
<dbReference type="PROSITE" id="PS50011">
    <property type="entry name" value="PROTEIN_KINASE_DOM"/>
    <property type="match status" value="1"/>
</dbReference>
<dbReference type="InterPro" id="IPR016181">
    <property type="entry name" value="Acyl_CoA_acyltransferase"/>
</dbReference>
<accession>A0ABQ6M6T9</accession>
<keyword evidence="4" id="KW-0547">Nucleotide-binding</keyword>
<dbReference type="PROSITE" id="PS00108">
    <property type="entry name" value="PROTEIN_KINASE_ST"/>
    <property type="match status" value="1"/>
</dbReference>
<dbReference type="InterPro" id="IPR000719">
    <property type="entry name" value="Prot_kinase_dom"/>
</dbReference>
<evidence type="ECO:0000256" key="2">
    <source>
        <dbReference type="ARBA" id="ARBA00022527"/>
    </source>
</evidence>
<protein>
    <recommendedName>
        <fullName evidence="8">Protein kinase domain-containing protein</fullName>
    </recommendedName>
</protein>
<evidence type="ECO:0000256" key="6">
    <source>
        <dbReference type="ARBA" id="ARBA00022840"/>
    </source>
</evidence>
<keyword evidence="5" id="KW-0418">Kinase</keyword>
<organism evidence="9 10">
    <name type="scientific">Tetraparma gracilis</name>
    <dbReference type="NCBI Taxonomy" id="2962635"/>
    <lineage>
        <taxon>Eukaryota</taxon>
        <taxon>Sar</taxon>
        <taxon>Stramenopiles</taxon>
        <taxon>Ochrophyta</taxon>
        <taxon>Bolidophyceae</taxon>
        <taxon>Parmales</taxon>
        <taxon>Triparmaceae</taxon>
        <taxon>Tetraparma</taxon>
    </lineage>
</organism>
<keyword evidence="3" id="KW-0808">Transferase</keyword>
<evidence type="ECO:0000259" key="8">
    <source>
        <dbReference type="PROSITE" id="PS50011"/>
    </source>
</evidence>
<evidence type="ECO:0000256" key="7">
    <source>
        <dbReference type="ARBA" id="ARBA00023315"/>
    </source>
</evidence>
<dbReference type="InterPro" id="IPR042203">
    <property type="entry name" value="Leu/Phe-tRNA_Trfase_C"/>
</dbReference>
<dbReference type="Gene3D" id="1.10.510.10">
    <property type="entry name" value="Transferase(Phosphotransferase) domain 1"/>
    <property type="match status" value="1"/>
</dbReference>
<dbReference type="PANTHER" id="PTHR22974:SF21">
    <property type="entry name" value="DUAL SPECIFICITY PROTEIN KINASE TTK"/>
    <property type="match status" value="1"/>
</dbReference>
<dbReference type="SMART" id="SM00220">
    <property type="entry name" value="S_TKc"/>
    <property type="match status" value="1"/>
</dbReference>
<evidence type="ECO:0000313" key="9">
    <source>
        <dbReference type="EMBL" id="GMI20640.1"/>
    </source>
</evidence>
<feature type="domain" description="Protein kinase" evidence="8">
    <location>
        <begin position="137"/>
        <end position="450"/>
    </location>
</feature>
<dbReference type="Proteomes" id="UP001165060">
    <property type="component" value="Unassembled WGS sequence"/>
</dbReference>
<evidence type="ECO:0000256" key="1">
    <source>
        <dbReference type="ARBA" id="ARBA00022490"/>
    </source>
</evidence>
<proteinExistence type="predicted"/>
<dbReference type="Pfam" id="PF03588">
    <property type="entry name" value="Leu_Phe_trans"/>
    <property type="match status" value="1"/>
</dbReference>
<dbReference type="InterPro" id="IPR008271">
    <property type="entry name" value="Ser/Thr_kinase_AS"/>
</dbReference>
<reference evidence="9 10" key="1">
    <citation type="journal article" date="2023" name="Commun. Biol.">
        <title>Genome analysis of Parmales, the sister group of diatoms, reveals the evolutionary specialization of diatoms from phago-mixotrophs to photoautotrophs.</title>
        <authorList>
            <person name="Ban H."/>
            <person name="Sato S."/>
            <person name="Yoshikawa S."/>
            <person name="Yamada K."/>
            <person name="Nakamura Y."/>
            <person name="Ichinomiya M."/>
            <person name="Sato N."/>
            <person name="Blanc-Mathieu R."/>
            <person name="Endo H."/>
            <person name="Kuwata A."/>
            <person name="Ogata H."/>
        </authorList>
    </citation>
    <scope>NUCLEOTIDE SEQUENCE [LARGE SCALE GENOMIC DNA]</scope>
</reference>
<dbReference type="Gene3D" id="3.40.630.70">
    <property type="entry name" value="Leucyl/phenylalanyl-tRNA-protein transferase, C-terminal domain"/>
    <property type="match status" value="1"/>
</dbReference>
<dbReference type="Pfam" id="PF00069">
    <property type="entry name" value="Pkinase"/>
    <property type="match status" value="1"/>
</dbReference>
<dbReference type="PANTHER" id="PTHR22974">
    <property type="entry name" value="MIXED LINEAGE PROTEIN KINASE"/>
    <property type="match status" value="1"/>
</dbReference>
<dbReference type="InterPro" id="IPR011009">
    <property type="entry name" value="Kinase-like_dom_sf"/>
</dbReference>
<dbReference type="InterPro" id="IPR004616">
    <property type="entry name" value="Leu/Phe-tRNA_Trfase"/>
</dbReference>
<keyword evidence="7" id="KW-0012">Acyltransferase</keyword>
<keyword evidence="6" id="KW-0067">ATP-binding</keyword>
<evidence type="ECO:0000256" key="3">
    <source>
        <dbReference type="ARBA" id="ARBA00022679"/>
    </source>
</evidence>
<keyword evidence="2" id="KW-0723">Serine/threonine-protein kinase</keyword>
<name>A0ABQ6M6T9_9STRA</name>
<comment type="caution">
    <text evidence="9">The sequence shown here is derived from an EMBL/GenBank/DDBJ whole genome shotgun (WGS) entry which is preliminary data.</text>
</comment>
<dbReference type="SUPFAM" id="SSF55729">
    <property type="entry name" value="Acyl-CoA N-acyltransferases (Nat)"/>
    <property type="match status" value="1"/>
</dbReference>
<evidence type="ECO:0000256" key="5">
    <source>
        <dbReference type="ARBA" id="ARBA00022777"/>
    </source>
</evidence>
<evidence type="ECO:0000313" key="10">
    <source>
        <dbReference type="Proteomes" id="UP001165060"/>
    </source>
</evidence>
<dbReference type="EMBL" id="BRYB01000019">
    <property type="protein sequence ID" value="GMI20640.1"/>
    <property type="molecule type" value="Genomic_DNA"/>
</dbReference>
<dbReference type="SUPFAM" id="SSF56112">
    <property type="entry name" value="Protein kinase-like (PK-like)"/>
    <property type="match status" value="1"/>
</dbReference>
<evidence type="ECO:0000256" key="4">
    <source>
        <dbReference type="ARBA" id="ARBA00022741"/>
    </source>
</evidence>